<evidence type="ECO:0000256" key="1">
    <source>
        <dbReference type="SAM" id="MobiDB-lite"/>
    </source>
</evidence>
<keyword evidence="3" id="KW-1185">Reference proteome</keyword>
<dbReference type="Proteomes" id="UP001162834">
    <property type="component" value="Chromosome"/>
</dbReference>
<dbReference type="AlphaFoldDB" id="A0A9E6XT40"/>
<name>A0A9E6XT40_9ACTN</name>
<feature type="region of interest" description="Disordered" evidence="1">
    <location>
        <begin position="38"/>
        <end position="57"/>
    </location>
</feature>
<protein>
    <submittedName>
        <fullName evidence="2">Uncharacterized protein</fullName>
    </submittedName>
</protein>
<gene>
    <name evidence="2" type="ORF">DSM104329_00410</name>
</gene>
<dbReference type="RefSeq" id="WP_259313729.1">
    <property type="nucleotide sequence ID" value="NZ_CP087164.1"/>
</dbReference>
<sequence length="57" mass="6447">MTSNSRLSAPHIYIECDLAEGQTIAEYNRERRPVRPGRRGLRRLLSATRARGPRVAA</sequence>
<organism evidence="2 3">
    <name type="scientific">Capillimicrobium parvum</name>
    <dbReference type="NCBI Taxonomy" id="2884022"/>
    <lineage>
        <taxon>Bacteria</taxon>
        <taxon>Bacillati</taxon>
        <taxon>Actinomycetota</taxon>
        <taxon>Thermoleophilia</taxon>
        <taxon>Solirubrobacterales</taxon>
        <taxon>Capillimicrobiaceae</taxon>
        <taxon>Capillimicrobium</taxon>
    </lineage>
</organism>
<dbReference type="KEGG" id="sbae:DSM104329_00410"/>
<reference evidence="2" key="1">
    <citation type="journal article" date="2022" name="Int. J. Syst. Evol. Microbiol.">
        <title>Pseudomonas aegrilactucae sp. nov. and Pseudomonas morbosilactucae sp. nov., pathogens causing bacterial rot of lettuce in Japan.</title>
        <authorList>
            <person name="Sawada H."/>
            <person name="Fujikawa T."/>
            <person name="Satou M."/>
        </authorList>
    </citation>
    <scope>NUCLEOTIDE SEQUENCE</scope>
    <source>
        <strain evidence="2">0166_1</strain>
    </source>
</reference>
<evidence type="ECO:0000313" key="2">
    <source>
        <dbReference type="EMBL" id="UGS34039.1"/>
    </source>
</evidence>
<accession>A0A9E6XT40</accession>
<evidence type="ECO:0000313" key="3">
    <source>
        <dbReference type="Proteomes" id="UP001162834"/>
    </source>
</evidence>
<proteinExistence type="predicted"/>
<dbReference type="EMBL" id="CP087164">
    <property type="protein sequence ID" value="UGS34039.1"/>
    <property type="molecule type" value="Genomic_DNA"/>
</dbReference>